<comment type="caution">
    <text evidence="2">The sequence shown here is derived from an EMBL/GenBank/DDBJ whole genome shotgun (WGS) entry which is preliminary data.</text>
</comment>
<name>A0AAD3Y5X9_NEPGR</name>
<reference evidence="2" key="1">
    <citation type="submission" date="2023-05" db="EMBL/GenBank/DDBJ databases">
        <title>Nepenthes gracilis genome sequencing.</title>
        <authorList>
            <person name="Fukushima K."/>
        </authorList>
    </citation>
    <scope>NUCLEOTIDE SEQUENCE</scope>
    <source>
        <strain evidence="2">SING2019-196</strain>
    </source>
</reference>
<proteinExistence type="predicted"/>
<evidence type="ECO:0000256" key="1">
    <source>
        <dbReference type="SAM" id="MobiDB-lite"/>
    </source>
</evidence>
<feature type="compositionally biased region" description="Polar residues" evidence="1">
    <location>
        <begin position="22"/>
        <end position="37"/>
    </location>
</feature>
<dbReference type="EMBL" id="BSYO01000038">
    <property type="protein sequence ID" value="GMH30463.1"/>
    <property type="molecule type" value="Genomic_DNA"/>
</dbReference>
<gene>
    <name evidence="2" type="ORF">Nepgr_032306</name>
</gene>
<evidence type="ECO:0000313" key="2">
    <source>
        <dbReference type="EMBL" id="GMH30463.1"/>
    </source>
</evidence>
<sequence length="95" mass="10537">MKGSSFKAEQLQHSKATEGDCPNTTIHTGHKPSTQPIERFSTTFTDRLSQHSCKLGRQPSQPVAANQAILAFSIFGCISATNQIGQNEYWHFTKQ</sequence>
<keyword evidence="3" id="KW-1185">Reference proteome</keyword>
<protein>
    <submittedName>
        <fullName evidence="2">Uncharacterized protein</fullName>
    </submittedName>
</protein>
<dbReference type="Proteomes" id="UP001279734">
    <property type="component" value="Unassembled WGS sequence"/>
</dbReference>
<dbReference type="AlphaFoldDB" id="A0AAD3Y5X9"/>
<organism evidence="2 3">
    <name type="scientific">Nepenthes gracilis</name>
    <name type="common">Slender pitcher plant</name>
    <dbReference type="NCBI Taxonomy" id="150966"/>
    <lineage>
        <taxon>Eukaryota</taxon>
        <taxon>Viridiplantae</taxon>
        <taxon>Streptophyta</taxon>
        <taxon>Embryophyta</taxon>
        <taxon>Tracheophyta</taxon>
        <taxon>Spermatophyta</taxon>
        <taxon>Magnoliopsida</taxon>
        <taxon>eudicotyledons</taxon>
        <taxon>Gunneridae</taxon>
        <taxon>Pentapetalae</taxon>
        <taxon>Caryophyllales</taxon>
        <taxon>Nepenthaceae</taxon>
        <taxon>Nepenthes</taxon>
    </lineage>
</organism>
<evidence type="ECO:0000313" key="3">
    <source>
        <dbReference type="Proteomes" id="UP001279734"/>
    </source>
</evidence>
<feature type="region of interest" description="Disordered" evidence="1">
    <location>
        <begin position="1"/>
        <end position="37"/>
    </location>
</feature>
<accession>A0AAD3Y5X9</accession>